<keyword evidence="8" id="KW-1185">Reference proteome</keyword>
<proteinExistence type="inferred from homology"/>
<dbReference type="RefSeq" id="WP_145078044.1">
    <property type="nucleotide sequence ID" value="NZ_CP036298.1"/>
</dbReference>
<evidence type="ECO:0000313" key="8">
    <source>
        <dbReference type="Proteomes" id="UP000318017"/>
    </source>
</evidence>
<gene>
    <name evidence="7" type="ORF">Q31a_27290</name>
</gene>
<evidence type="ECO:0000256" key="6">
    <source>
        <dbReference type="ARBA" id="ARBA00047942"/>
    </source>
</evidence>
<dbReference type="GO" id="GO:0009007">
    <property type="term" value="F:site-specific DNA-methyltransferase (adenine-specific) activity"/>
    <property type="evidence" value="ECO:0007669"/>
    <property type="project" value="UniProtKB-EC"/>
</dbReference>
<keyword evidence="3" id="KW-0489">Methyltransferase</keyword>
<dbReference type="SUPFAM" id="SSF53335">
    <property type="entry name" value="S-adenosyl-L-methionine-dependent methyltransferases"/>
    <property type="match status" value="1"/>
</dbReference>
<dbReference type="InterPro" id="IPR012327">
    <property type="entry name" value="MeTrfase_D12"/>
</dbReference>
<dbReference type="AlphaFoldDB" id="A0A518G749"/>
<dbReference type="EMBL" id="CP036298">
    <property type="protein sequence ID" value="QDV24412.1"/>
    <property type="molecule type" value="Genomic_DNA"/>
</dbReference>
<evidence type="ECO:0000256" key="1">
    <source>
        <dbReference type="ARBA" id="ARBA00006594"/>
    </source>
</evidence>
<dbReference type="KEGG" id="ahel:Q31a_27290"/>
<keyword evidence="5" id="KW-0949">S-adenosyl-L-methionine</keyword>
<dbReference type="EC" id="2.1.1.72" evidence="2"/>
<protein>
    <recommendedName>
        <fullName evidence="2">site-specific DNA-methyltransferase (adenine-specific)</fullName>
        <ecNumber evidence="2">2.1.1.72</ecNumber>
    </recommendedName>
</protein>
<dbReference type="GO" id="GO:0006298">
    <property type="term" value="P:mismatch repair"/>
    <property type="evidence" value="ECO:0007669"/>
    <property type="project" value="TreeGrafter"/>
</dbReference>
<evidence type="ECO:0000313" key="7">
    <source>
        <dbReference type="EMBL" id="QDV24412.1"/>
    </source>
</evidence>
<evidence type="ECO:0000256" key="3">
    <source>
        <dbReference type="ARBA" id="ARBA00022603"/>
    </source>
</evidence>
<dbReference type="InterPro" id="IPR029063">
    <property type="entry name" value="SAM-dependent_MTases_sf"/>
</dbReference>
<evidence type="ECO:0000256" key="5">
    <source>
        <dbReference type="ARBA" id="ARBA00022691"/>
    </source>
</evidence>
<comment type="similarity">
    <text evidence="1">Belongs to the N(4)/N(6)-methyltransferase family.</text>
</comment>
<accession>A0A518G749</accession>
<dbReference type="PANTHER" id="PTHR30481">
    <property type="entry name" value="DNA ADENINE METHYLASE"/>
    <property type="match status" value="1"/>
</dbReference>
<dbReference type="GO" id="GO:1904047">
    <property type="term" value="F:S-adenosyl-L-methionine binding"/>
    <property type="evidence" value="ECO:0007669"/>
    <property type="project" value="TreeGrafter"/>
</dbReference>
<dbReference type="GO" id="GO:0032259">
    <property type="term" value="P:methylation"/>
    <property type="evidence" value="ECO:0007669"/>
    <property type="project" value="UniProtKB-KW"/>
</dbReference>
<dbReference type="Gene3D" id="1.10.1020.10">
    <property type="entry name" value="Adenine-specific Methyltransferase, Domain 2"/>
    <property type="match status" value="1"/>
</dbReference>
<evidence type="ECO:0000256" key="2">
    <source>
        <dbReference type="ARBA" id="ARBA00011900"/>
    </source>
</evidence>
<sequence>MRTDSKKLATKSALSYFGSDSEVAAELAAKLNGCRHVTIPFAGGLSILPHLTVRGIVANDLNHHAINFYRVVKGLHGQAAQTELFDRCAMTLSHPDEIRLAVGMLDHFHESTTKPYSEAFHAWAYWVKCWIPRKGKGGTKGKVTMPSIRRDATGGNNASRLVSVAADLDTWAQHFKRCEFESVCFRDLLPKVKDSATCGIYCDAPWVGAGDNYLHSFRLEDHAELAEQLARFRKAAVVIRYGDAPLIRDLYRGWRISNRDARNQSNGRTAELWITKA</sequence>
<dbReference type="GO" id="GO:0043565">
    <property type="term" value="F:sequence-specific DNA binding"/>
    <property type="evidence" value="ECO:0007669"/>
    <property type="project" value="TreeGrafter"/>
</dbReference>
<reference evidence="7 8" key="1">
    <citation type="submission" date="2019-02" db="EMBL/GenBank/DDBJ databases">
        <title>Deep-cultivation of Planctomycetes and their phenomic and genomic characterization uncovers novel biology.</title>
        <authorList>
            <person name="Wiegand S."/>
            <person name="Jogler M."/>
            <person name="Boedeker C."/>
            <person name="Pinto D."/>
            <person name="Vollmers J."/>
            <person name="Rivas-Marin E."/>
            <person name="Kohn T."/>
            <person name="Peeters S.H."/>
            <person name="Heuer A."/>
            <person name="Rast P."/>
            <person name="Oberbeckmann S."/>
            <person name="Bunk B."/>
            <person name="Jeske O."/>
            <person name="Meyerdierks A."/>
            <person name="Storesund J.E."/>
            <person name="Kallscheuer N."/>
            <person name="Luecker S."/>
            <person name="Lage O.M."/>
            <person name="Pohl T."/>
            <person name="Merkel B.J."/>
            <person name="Hornburger P."/>
            <person name="Mueller R.-W."/>
            <person name="Bruemmer F."/>
            <person name="Labrenz M."/>
            <person name="Spormann A.M."/>
            <person name="Op den Camp H."/>
            <person name="Overmann J."/>
            <person name="Amann R."/>
            <person name="Jetten M.S.M."/>
            <person name="Mascher T."/>
            <person name="Medema M.H."/>
            <person name="Devos D.P."/>
            <person name="Kaster A.-K."/>
            <person name="Ovreas L."/>
            <person name="Rohde M."/>
            <person name="Galperin M.Y."/>
            <person name="Jogler C."/>
        </authorList>
    </citation>
    <scope>NUCLEOTIDE SEQUENCE [LARGE SCALE GENOMIC DNA]</scope>
    <source>
        <strain evidence="7 8">Q31a</strain>
    </source>
</reference>
<name>A0A518G749_9BACT</name>
<organism evidence="7 8">
    <name type="scientific">Aureliella helgolandensis</name>
    <dbReference type="NCBI Taxonomy" id="2527968"/>
    <lineage>
        <taxon>Bacteria</taxon>
        <taxon>Pseudomonadati</taxon>
        <taxon>Planctomycetota</taxon>
        <taxon>Planctomycetia</taxon>
        <taxon>Pirellulales</taxon>
        <taxon>Pirellulaceae</taxon>
        <taxon>Aureliella</taxon>
    </lineage>
</organism>
<dbReference type="Proteomes" id="UP000318017">
    <property type="component" value="Chromosome"/>
</dbReference>
<dbReference type="OrthoDB" id="9805629at2"/>
<evidence type="ECO:0000256" key="4">
    <source>
        <dbReference type="ARBA" id="ARBA00022679"/>
    </source>
</evidence>
<dbReference type="GO" id="GO:0009307">
    <property type="term" value="P:DNA restriction-modification system"/>
    <property type="evidence" value="ECO:0007669"/>
    <property type="project" value="InterPro"/>
</dbReference>
<dbReference type="Gene3D" id="3.40.50.150">
    <property type="entry name" value="Vaccinia Virus protein VP39"/>
    <property type="match status" value="1"/>
</dbReference>
<dbReference type="InterPro" id="IPR023095">
    <property type="entry name" value="Ade_MeTrfase_dom_2"/>
</dbReference>
<comment type="catalytic activity">
    <reaction evidence="6">
        <text>a 2'-deoxyadenosine in DNA + S-adenosyl-L-methionine = an N(6)-methyl-2'-deoxyadenosine in DNA + S-adenosyl-L-homocysteine + H(+)</text>
        <dbReference type="Rhea" id="RHEA:15197"/>
        <dbReference type="Rhea" id="RHEA-COMP:12418"/>
        <dbReference type="Rhea" id="RHEA-COMP:12419"/>
        <dbReference type="ChEBI" id="CHEBI:15378"/>
        <dbReference type="ChEBI" id="CHEBI:57856"/>
        <dbReference type="ChEBI" id="CHEBI:59789"/>
        <dbReference type="ChEBI" id="CHEBI:90615"/>
        <dbReference type="ChEBI" id="CHEBI:90616"/>
        <dbReference type="EC" id="2.1.1.72"/>
    </reaction>
</comment>
<keyword evidence="4" id="KW-0808">Transferase</keyword>